<keyword evidence="5" id="KW-1185">Reference proteome</keyword>
<dbReference type="GO" id="GO:0016616">
    <property type="term" value="F:oxidoreductase activity, acting on the CH-OH group of donors, NAD or NADP as acceptor"/>
    <property type="evidence" value="ECO:0007669"/>
    <property type="project" value="TreeGrafter"/>
</dbReference>
<gene>
    <name evidence="4" type="ORF">WOLCODRAFT_152533</name>
</gene>
<comment type="similarity">
    <text evidence="2">Belongs to the NAD(P)-dependent epimerase/dehydratase family. Dihydroflavonol-4-reductase subfamily.</text>
</comment>
<dbReference type="Proteomes" id="UP000218811">
    <property type="component" value="Unassembled WGS sequence"/>
</dbReference>
<dbReference type="InterPro" id="IPR036291">
    <property type="entry name" value="NAD(P)-bd_dom_sf"/>
</dbReference>
<evidence type="ECO:0000256" key="2">
    <source>
        <dbReference type="ARBA" id="ARBA00023445"/>
    </source>
</evidence>
<sequence>MPVAASGKILVTGANGYIGAWVVRTFLEQGYSVRAALEFAIVADITQEGAFDEAAKGIDAIQHIASPVIPDGNDPQELIGPAVNGTLGILESARVHGDTMKRVVVTSSCGAVIEYSDKPRRFSEADWNEQAVTEVQEKGKAADSLFKYYASKVLAERAAWEYVEKHRDELRWGLVVINPHYTYGPVIHDVNSPDELTVTMDSWYRCVLKDINGPQLYRTADGSEWADVRDVAHAHVLAVQKPEAAGNRIIVSQGPWKWEDWIIAARHCGAATCPVDESYDSANAVRMVTYDTSRAARLLGMKYRSIQECTSDIVADFRARRWM</sequence>
<dbReference type="EMBL" id="KB468124">
    <property type="protein sequence ID" value="PCH42497.1"/>
    <property type="molecule type" value="Genomic_DNA"/>
</dbReference>
<reference evidence="4 5" key="1">
    <citation type="journal article" date="2012" name="Science">
        <title>The Paleozoic origin of enzymatic lignin decomposition reconstructed from 31 fungal genomes.</title>
        <authorList>
            <person name="Floudas D."/>
            <person name="Binder M."/>
            <person name="Riley R."/>
            <person name="Barry K."/>
            <person name="Blanchette R.A."/>
            <person name="Henrissat B."/>
            <person name="Martinez A.T."/>
            <person name="Otillar R."/>
            <person name="Spatafora J.W."/>
            <person name="Yadav J.S."/>
            <person name="Aerts A."/>
            <person name="Benoit I."/>
            <person name="Boyd A."/>
            <person name="Carlson A."/>
            <person name="Copeland A."/>
            <person name="Coutinho P.M."/>
            <person name="de Vries R.P."/>
            <person name="Ferreira P."/>
            <person name="Findley K."/>
            <person name="Foster B."/>
            <person name="Gaskell J."/>
            <person name="Glotzer D."/>
            <person name="Gorecki P."/>
            <person name="Heitman J."/>
            <person name="Hesse C."/>
            <person name="Hori C."/>
            <person name="Igarashi K."/>
            <person name="Jurgens J.A."/>
            <person name="Kallen N."/>
            <person name="Kersten P."/>
            <person name="Kohler A."/>
            <person name="Kuees U."/>
            <person name="Kumar T.K.A."/>
            <person name="Kuo A."/>
            <person name="LaButti K."/>
            <person name="Larrondo L.F."/>
            <person name="Lindquist E."/>
            <person name="Ling A."/>
            <person name="Lombard V."/>
            <person name="Lucas S."/>
            <person name="Lundell T."/>
            <person name="Martin R."/>
            <person name="McLaughlin D.J."/>
            <person name="Morgenstern I."/>
            <person name="Morin E."/>
            <person name="Murat C."/>
            <person name="Nagy L.G."/>
            <person name="Nolan M."/>
            <person name="Ohm R.A."/>
            <person name="Patyshakuliyeva A."/>
            <person name="Rokas A."/>
            <person name="Ruiz-Duenas F.J."/>
            <person name="Sabat G."/>
            <person name="Salamov A."/>
            <person name="Samejima M."/>
            <person name="Schmutz J."/>
            <person name="Slot J.C."/>
            <person name="St John F."/>
            <person name="Stenlid J."/>
            <person name="Sun H."/>
            <person name="Sun S."/>
            <person name="Syed K."/>
            <person name="Tsang A."/>
            <person name="Wiebenga A."/>
            <person name="Young D."/>
            <person name="Pisabarro A."/>
            <person name="Eastwood D.C."/>
            <person name="Martin F."/>
            <person name="Cullen D."/>
            <person name="Grigoriev I.V."/>
            <person name="Hibbett D.S."/>
        </authorList>
    </citation>
    <scope>NUCLEOTIDE SEQUENCE [LARGE SCALE GENOMIC DNA]</scope>
    <source>
        <strain evidence="4 5">MD-104</strain>
    </source>
</reference>
<dbReference type="Pfam" id="PF01370">
    <property type="entry name" value="Epimerase"/>
    <property type="match status" value="1"/>
</dbReference>
<keyword evidence="1" id="KW-0560">Oxidoreductase</keyword>
<dbReference type="AlphaFoldDB" id="A0A2H3K278"/>
<dbReference type="InterPro" id="IPR050425">
    <property type="entry name" value="NAD(P)_dehydrat-like"/>
</dbReference>
<dbReference type="PANTHER" id="PTHR10366">
    <property type="entry name" value="NAD DEPENDENT EPIMERASE/DEHYDRATASE"/>
    <property type="match status" value="1"/>
</dbReference>
<dbReference type="Gene3D" id="3.40.50.720">
    <property type="entry name" value="NAD(P)-binding Rossmann-like Domain"/>
    <property type="match status" value="1"/>
</dbReference>
<dbReference type="InterPro" id="IPR001509">
    <property type="entry name" value="Epimerase_deHydtase"/>
</dbReference>
<organism evidence="4 5">
    <name type="scientific">Wolfiporia cocos (strain MD-104)</name>
    <name type="common">Brown rot fungus</name>
    <dbReference type="NCBI Taxonomy" id="742152"/>
    <lineage>
        <taxon>Eukaryota</taxon>
        <taxon>Fungi</taxon>
        <taxon>Dikarya</taxon>
        <taxon>Basidiomycota</taxon>
        <taxon>Agaricomycotina</taxon>
        <taxon>Agaricomycetes</taxon>
        <taxon>Polyporales</taxon>
        <taxon>Phaeolaceae</taxon>
        <taxon>Wolfiporia</taxon>
    </lineage>
</organism>
<evidence type="ECO:0000259" key="3">
    <source>
        <dbReference type="Pfam" id="PF01370"/>
    </source>
</evidence>
<name>A0A2H3K278_WOLCO</name>
<dbReference type="OMA" id="FMPTFQV"/>
<accession>A0A2H3K278</accession>
<dbReference type="SUPFAM" id="SSF51735">
    <property type="entry name" value="NAD(P)-binding Rossmann-fold domains"/>
    <property type="match status" value="1"/>
</dbReference>
<dbReference type="PANTHER" id="PTHR10366:SF564">
    <property type="entry name" value="STEROL-4-ALPHA-CARBOXYLATE 3-DEHYDROGENASE, DECARBOXYLATING"/>
    <property type="match status" value="1"/>
</dbReference>
<dbReference type="STRING" id="742152.A0A2H3K278"/>
<evidence type="ECO:0000313" key="4">
    <source>
        <dbReference type="EMBL" id="PCH42497.1"/>
    </source>
</evidence>
<proteinExistence type="inferred from homology"/>
<evidence type="ECO:0000256" key="1">
    <source>
        <dbReference type="ARBA" id="ARBA00023002"/>
    </source>
</evidence>
<protein>
    <submittedName>
        <fullName evidence="4">NAD(P)-binding protein</fullName>
    </submittedName>
</protein>
<feature type="domain" description="NAD-dependent epimerase/dehydratase" evidence="3">
    <location>
        <begin position="9"/>
        <end position="247"/>
    </location>
</feature>
<dbReference type="OrthoDB" id="2735536at2759"/>
<evidence type="ECO:0000313" key="5">
    <source>
        <dbReference type="Proteomes" id="UP000218811"/>
    </source>
</evidence>